<dbReference type="InterPro" id="IPR001584">
    <property type="entry name" value="Integrase_cat-core"/>
</dbReference>
<dbReference type="InterPro" id="IPR036397">
    <property type="entry name" value="RNaseH_sf"/>
</dbReference>
<dbReference type="Pfam" id="PF00665">
    <property type="entry name" value="rve"/>
    <property type="match status" value="1"/>
</dbReference>
<dbReference type="GO" id="GO:0046872">
    <property type="term" value="F:metal ion binding"/>
    <property type="evidence" value="ECO:0007669"/>
    <property type="project" value="UniProtKB-KW"/>
</dbReference>
<dbReference type="InterPro" id="IPR039537">
    <property type="entry name" value="Retrotran_Ty1/copia-like"/>
</dbReference>
<evidence type="ECO:0000256" key="1">
    <source>
        <dbReference type="ARBA" id="ARBA00022723"/>
    </source>
</evidence>
<dbReference type="GO" id="GO:0016787">
    <property type="term" value="F:hydrolase activity"/>
    <property type="evidence" value="ECO:0007669"/>
    <property type="project" value="UniProtKB-KW"/>
</dbReference>
<organism evidence="5 6">
    <name type="scientific">Stephania yunnanensis</name>
    <dbReference type="NCBI Taxonomy" id="152371"/>
    <lineage>
        <taxon>Eukaryota</taxon>
        <taxon>Viridiplantae</taxon>
        <taxon>Streptophyta</taxon>
        <taxon>Embryophyta</taxon>
        <taxon>Tracheophyta</taxon>
        <taxon>Spermatophyta</taxon>
        <taxon>Magnoliopsida</taxon>
        <taxon>Ranunculales</taxon>
        <taxon>Menispermaceae</taxon>
        <taxon>Menispermoideae</taxon>
        <taxon>Cissampelideae</taxon>
        <taxon>Stephania</taxon>
    </lineage>
</organism>
<sequence>MKDKECEPCILGKQVKSSFKTKVTSDVTRALELIHMDLFGPTQTQSLGGKSYCFVIVDDFTRYTWVYFLSHKHEVFDVFVKFCALVENEKGYKITIIRSDRGGEFVNRNLEDFCAKQGYTHQLSSPRTPQQNGVVERKNRTLQEMCRTMLNEYNIAKHFWAEAINTACYVINKVNVRKQVKKTPYELWKGRKPNISYFKVFGCTCYVLNDKDQLDKFDPKSKVCTFLGYSMHSKAYMVFNRSTKTIEESIHVKFDEVDPKVKMMQNLEKLRIDDEDDGTLGQTSNSQEVEACKESDTSAPKNSRLLIGHSSQQIIGDPNKGVITRSTLHRDEGHIAFVSQTEPTKIDDALGDEFWVMAMQEELSHFVRNKVWTLVPRPKDHTTIGTKWVFRNKKNEKGEIVRNKARLVAQGYNQEEGIDYEEAFAPVARLEAIRMLLAYACYNGFLLYQMDVKSAFLNGFINEEVYVEQPPGFEDHEHPGHVYHLQKALYGLRQAPRAWYDRLSAFLLEKGFKKGTLDPTLFILIEKHDMLLVQIYVDNIIFGSSNTSLCNEFSSLMTNEFEMSMMGELTYFLGLQIKQSKHGIFINQAKYVRDMLKKFKFENLKACDTPSSSTIKMDKDQLGKPIDPKLYLGMIGSLLYLTASRPDIMFSVCLCARFQSDPKESHLKCVKRIFRYLSGTQDLGLWFNKTKSFELRSFVDSDYAGSLVDRKSTSGFCHLLGNSLISWFSKKQNSVALSTAEAEYVSVGSCCAQVLYMKQQLEDYQILVGCAEIYCDNTSAINISKNPVLHSRTKHIEIRHHFLRDHVQKGDVKLIHVPTEDQLADIFTKPLPREQFSKIRRELGMFRESDLLHMF</sequence>
<feature type="domain" description="Integrase catalytic" evidence="4">
    <location>
        <begin position="26"/>
        <end position="192"/>
    </location>
</feature>
<dbReference type="GO" id="GO:0015074">
    <property type="term" value="P:DNA integration"/>
    <property type="evidence" value="ECO:0007669"/>
    <property type="project" value="InterPro"/>
</dbReference>
<dbReference type="GO" id="GO:0003676">
    <property type="term" value="F:nucleic acid binding"/>
    <property type="evidence" value="ECO:0007669"/>
    <property type="project" value="InterPro"/>
</dbReference>
<dbReference type="SUPFAM" id="SSF53098">
    <property type="entry name" value="Ribonuclease H-like"/>
    <property type="match status" value="1"/>
</dbReference>
<dbReference type="EMBL" id="JBBNAF010000006">
    <property type="protein sequence ID" value="KAK9134887.1"/>
    <property type="molecule type" value="Genomic_DNA"/>
</dbReference>
<keyword evidence="2" id="KW-0378">Hydrolase</keyword>
<comment type="caution">
    <text evidence="5">The sequence shown here is derived from an EMBL/GenBank/DDBJ whole genome shotgun (WGS) entry which is preliminary data.</text>
</comment>
<proteinExistence type="predicted"/>
<dbReference type="InterPro" id="IPR057670">
    <property type="entry name" value="SH3_retrovirus"/>
</dbReference>
<evidence type="ECO:0000313" key="6">
    <source>
        <dbReference type="Proteomes" id="UP001420932"/>
    </source>
</evidence>
<evidence type="ECO:0000313" key="5">
    <source>
        <dbReference type="EMBL" id="KAK9134887.1"/>
    </source>
</evidence>
<dbReference type="PANTHER" id="PTHR42648">
    <property type="entry name" value="TRANSPOSASE, PUTATIVE-RELATED"/>
    <property type="match status" value="1"/>
</dbReference>
<dbReference type="InterPro" id="IPR043502">
    <property type="entry name" value="DNA/RNA_pol_sf"/>
</dbReference>
<dbReference type="AlphaFoldDB" id="A0AAP0P8J8"/>
<dbReference type="CDD" id="cd09272">
    <property type="entry name" value="RNase_HI_RT_Ty1"/>
    <property type="match status" value="1"/>
</dbReference>
<reference evidence="5 6" key="1">
    <citation type="submission" date="2024-01" db="EMBL/GenBank/DDBJ databases">
        <title>Genome assemblies of Stephania.</title>
        <authorList>
            <person name="Yang L."/>
        </authorList>
    </citation>
    <scope>NUCLEOTIDE SEQUENCE [LARGE SCALE GENOMIC DNA]</scope>
    <source>
        <strain evidence="5">YNDBR</strain>
        <tissue evidence="5">Leaf</tissue>
    </source>
</reference>
<dbReference type="Gene3D" id="3.30.420.10">
    <property type="entry name" value="Ribonuclease H-like superfamily/Ribonuclease H"/>
    <property type="match status" value="1"/>
</dbReference>
<dbReference type="Pfam" id="PF07727">
    <property type="entry name" value="RVT_2"/>
    <property type="match status" value="1"/>
</dbReference>
<evidence type="ECO:0000259" key="4">
    <source>
        <dbReference type="PROSITE" id="PS50994"/>
    </source>
</evidence>
<accession>A0AAP0P8J8</accession>
<protein>
    <recommendedName>
        <fullName evidence="4">Integrase catalytic domain-containing protein</fullName>
    </recommendedName>
</protein>
<gene>
    <name evidence="5" type="ORF">Syun_014217</name>
</gene>
<dbReference type="Proteomes" id="UP001420932">
    <property type="component" value="Unassembled WGS sequence"/>
</dbReference>
<dbReference type="InterPro" id="IPR012337">
    <property type="entry name" value="RNaseH-like_sf"/>
</dbReference>
<dbReference type="Pfam" id="PF25597">
    <property type="entry name" value="SH3_retrovirus"/>
    <property type="match status" value="1"/>
</dbReference>
<feature type="region of interest" description="Disordered" evidence="3">
    <location>
        <begin position="273"/>
        <end position="300"/>
    </location>
</feature>
<keyword evidence="1" id="KW-0479">Metal-binding</keyword>
<dbReference type="InterPro" id="IPR013103">
    <property type="entry name" value="RVT_2"/>
</dbReference>
<name>A0AAP0P8J8_9MAGN</name>
<dbReference type="SUPFAM" id="SSF56672">
    <property type="entry name" value="DNA/RNA polymerases"/>
    <property type="match status" value="1"/>
</dbReference>
<keyword evidence="6" id="KW-1185">Reference proteome</keyword>
<dbReference type="PROSITE" id="PS50994">
    <property type="entry name" value="INTEGRASE"/>
    <property type="match status" value="1"/>
</dbReference>
<dbReference type="PANTHER" id="PTHR42648:SF21">
    <property type="entry name" value="CYSTEINE-RICH RLK (RECEPTOR-LIKE PROTEIN KINASE) 8"/>
    <property type="match status" value="1"/>
</dbReference>
<evidence type="ECO:0000256" key="3">
    <source>
        <dbReference type="SAM" id="MobiDB-lite"/>
    </source>
</evidence>
<evidence type="ECO:0000256" key="2">
    <source>
        <dbReference type="ARBA" id="ARBA00022801"/>
    </source>
</evidence>